<organism evidence="5 6">
    <name type="scientific">Hyphobacterium marinum</name>
    <dbReference type="NCBI Taxonomy" id="3116574"/>
    <lineage>
        <taxon>Bacteria</taxon>
        <taxon>Pseudomonadati</taxon>
        <taxon>Pseudomonadota</taxon>
        <taxon>Alphaproteobacteria</taxon>
        <taxon>Maricaulales</taxon>
        <taxon>Maricaulaceae</taxon>
        <taxon>Hyphobacterium</taxon>
    </lineage>
</organism>
<dbReference type="InterPro" id="IPR008778">
    <property type="entry name" value="Pirin_C_dom"/>
</dbReference>
<proteinExistence type="inferred from homology"/>
<evidence type="ECO:0000313" key="5">
    <source>
        <dbReference type="EMBL" id="MEE2566075.1"/>
    </source>
</evidence>
<dbReference type="Pfam" id="PF02678">
    <property type="entry name" value="Pirin"/>
    <property type="match status" value="1"/>
</dbReference>
<gene>
    <name evidence="5" type="ORF">V0U35_05225</name>
</gene>
<comment type="caution">
    <text evidence="5">The sequence shown here is derived from an EMBL/GenBank/DDBJ whole genome shotgun (WGS) entry which is preliminary data.</text>
</comment>
<dbReference type="InterPro" id="IPR003829">
    <property type="entry name" value="Pirin_N_dom"/>
</dbReference>
<keyword evidence="6" id="KW-1185">Reference proteome</keyword>
<feature type="domain" description="Pirin C-terminal" evidence="4">
    <location>
        <begin position="180"/>
        <end position="285"/>
    </location>
</feature>
<dbReference type="Gene3D" id="2.60.120.10">
    <property type="entry name" value="Jelly Rolls"/>
    <property type="match status" value="2"/>
</dbReference>
<dbReference type="PANTHER" id="PTHR13903:SF8">
    <property type="entry name" value="PIRIN"/>
    <property type="match status" value="1"/>
</dbReference>
<dbReference type="Proteomes" id="UP001310692">
    <property type="component" value="Unassembled WGS sequence"/>
</dbReference>
<reference evidence="5 6" key="1">
    <citation type="submission" date="2024-01" db="EMBL/GenBank/DDBJ databases">
        <title>Hyphobacterium bacterium isolated from marine sediment.</title>
        <authorList>
            <person name="Zhao S."/>
        </authorList>
    </citation>
    <scope>NUCLEOTIDE SEQUENCE [LARGE SCALE GENOMIC DNA]</scope>
    <source>
        <strain evidence="5 6">Y60-23</strain>
    </source>
</reference>
<comment type="similarity">
    <text evidence="1 2">Belongs to the pirin family.</text>
</comment>
<evidence type="ECO:0000259" key="4">
    <source>
        <dbReference type="Pfam" id="PF05726"/>
    </source>
</evidence>
<dbReference type="Pfam" id="PF05726">
    <property type="entry name" value="Pirin_C"/>
    <property type="match status" value="1"/>
</dbReference>
<dbReference type="SUPFAM" id="SSF51182">
    <property type="entry name" value="RmlC-like cupins"/>
    <property type="match status" value="1"/>
</dbReference>
<evidence type="ECO:0000259" key="3">
    <source>
        <dbReference type="Pfam" id="PF02678"/>
    </source>
</evidence>
<dbReference type="CDD" id="cd02247">
    <property type="entry name" value="cupin_pirin_C"/>
    <property type="match status" value="1"/>
</dbReference>
<accession>A0ABU7LX29</accession>
<protein>
    <submittedName>
        <fullName evidence="5">Pirin family protein</fullName>
    </submittedName>
</protein>
<dbReference type="CDD" id="cd02909">
    <property type="entry name" value="cupin_pirin_N"/>
    <property type="match status" value="1"/>
</dbReference>
<dbReference type="RefSeq" id="WP_330195616.1">
    <property type="nucleotide sequence ID" value="NZ_JAZDRO010000002.1"/>
</dbReference>
<evidence type="ECO:0000256" key="1">
    <source>
        <dbReference type="ARBA" id="ARBA00008416"/>
    </source>
</evidence>
<evidence type="ECO:0000256" key="2">
    <source>
        <dbReference type="RuleBase" id="RU003457"/>
    </source>
</evidence>
<sequence>MPKIRPLVHTTTGTAATDGAGVRMRRMIGTHQLPMIDPFLMLDHFHSDNPGDYIAGFPAHPHRGFETVTYMVAGRMRHKDNKGHEGVIEPGGVQWMTAAGGIIHSEMPEQEEGLMSGFQLWINLPRAEKMKPAGYQEFDPDEIPVDDRPDSGAKARIVAGKTSRGVEGPVRRITVQPFFAEVALEPGGVFEEALPAGHSAILAVFAGSVILPRTGSEEPGTVSKGMLGILGEGETTRIEAGPDGASLLLIAGKQLREPVAKGGPFVMNTEGEVRQAMMDYQSGRF</sequence>
<name>A0ABU7LX29_9PROT</name>
<dbReference type="InterPro" id="IPR014710">
    <property type="entry name" value="RmlC-like_jellyroll"/>
</dbReference>
<dbReference type="EMBL" id="JAZDRO010000002">
    <property type="protein sequence ID" value="MEE2566075.1"/>
    <property type="molecule type" value="Genomic_DNA"/>
</dbReference>
<dbReference type="InterPro" id="IPR011051">
    <property type="entry name" value="RmlC_Cupin_sf"/>
</dbReference>
<dbReference type="PIRSF" id="PIRSF006232">
    <property type="entry name" value="Pirin"/>
    <property type="match status" value="1"/>
</dbReference>
<dbReference type="PANTHER" id="PTHR13903">
    <property type="entry name" value="PIRIN-RELATED"/>
    <property type="match status" value="1"/>
</dbReference>
<dbReference type="InterPro" id="IPR012093">
    <property type="entry name" value="Pirin"/>
</dbReference>
<feature type="domain" description="Pirin N-terminal" evidence="3">
    <location>
        <begin position="22"/>
        <end position="122"/>
    </location>
</feature>
<evidence type="ECO:0000313" key="6">
    <source>
        <dbReference type="Proteomes" id="UP001310692"/>
    </source>
</evidence>